<sequence>MPLFQYLLSAFLVFDFHRMCRCLHYHLLLHGFLQLPRLLPLRFSPWRLHRHFSLPLILHLFSPPSQEAVRDLLTYFSQLHYPLIPAPTSALVSTVVDPSIERRSLTVLPGEIPGLCNHQKCHQQKWQQQTVEVSNDRGHPQRHAHRPSPDARIPQKRDHSHRLLSSCRPPPRIPSAAERATARENDQPHLHRHRQYHRPQFQKNRTTARRGHTPAAHGQSSSSLSLLSLACSLQHKLTTRQRRVKAKRKETIHTATPAAAAAGISWETVNQ</sequence>
<evidence type="ECO:0000313" key="3">
    <source>
        <dbReference type="Proteomes" id="UP000017861"/>
    </source>
</evidence>
<dbReference type="VEuPathDB" id="TriTrypDB:TCDM_13279"/>
<dbReference type="AlphaFoldDB" id="V5AT47"/>
<gene>
    <name evidence="2" type="ORF">TCDM_13279</name>
</gene>
<protein>
    <submittedName>
        <fullName evidence="2">Uncharacterized protein</fullName>
    </submittedName>
</protein>
<organism evidence="2 3">
    <name type="scientific">Trypanosoma cruzi Dm28c</name>
    <dbReference type="NCBI Taxonomy" id="1416333"/>
    <lineage>
        <taxon>Eukaryota</taxon>
        <taxon>Discoba</taxon>
        <taxon>Euglenozoa</taxon>
        <taxon>Kinetoplastea</taxon>
        <taxon>Metakinetoplastina</taxon>
        <taxon>Trypanosomatida</taxon>
        <taxon>Trypanosomatidae</taxon>
        <taxon>Trypanosoma</taxon>
        <taxon>Schizotrypanum</taxon>
    </lineage>
</organism>
<proteinExistence type="predicted"/>
<evidence type="ECO:0000313" key="2">
    <source>
        <dbReference type="EMBL" id="ESS55263.1"/>
    </source>
</evidence>
<feature type="region of interest" description="Disordered" evidence="1">
    <location>
        <begin position="127"/>
        <end position="223"/>
    </location>
</feature>
<name>V5AT47_TRYCR</name>
<reference evidence="2 3" key="1">
    <citation type="journal article" date="2014" name="Genome Announc.">
        <title>Trypanosoma cruzi Clone Dm28c Draft Genome Sequence.</title>
        <authorList>
            <person name="Grisard E.C."/>
            <person name="Teixeira S.M."/>
            <person name="de Almeida L.G."/>
            <person name="Stoco P.H."/>
            <person name="Gerber A.L."/>
            <person name="Talavera-Lopez C."/>
            <person name="Lima O.C."/>
            <person name="Andersson B."/>
            <person name="de Vasconcelos A.T."/>
        </authorList>
    </citation>
    <scope>NUCLEOTIDE SEQUENCE [LARGE SCALE GENOMIC DNA]</scope>
    <source>
        <strain evidence="2 3">Dm28c</strain>
    </source>
</reference>
<dbReference type="Proteomes" id="UP000017861">
    <property type="component" value="Unassembled WGS sequence"/>
</dbReference>
<accession>V5AT47</accession>
<dbReference type="EMBL" id="AYLP01000927">
    <property type="protein sequence ID" value="ESS55263.1"/>
    <property type="molecule type" value="Genomic_DNA"/>
</dbReference>
<feature type="compositionally biased region" description="Basic and acidic residues" evidence="1">
    <location>
        <begin position="180"/>
        <end position="189"/>
    </location>
</feature>
<feature type="compositionally biased region" description="Basic and acidic residues" evidence="1">
    <location>
        <begin position="147"/>
        <end position="157"/>
    </location>
</feature>
<comment type="caution">
    <text evidence="2">The sequence shown here is derived from an EMBL/GenBank/DDBJ whole genome shotgun (WGS) entry which is preliminary data.</text>
</comment>
<evidence type="ECO:0000256" key="1">
    <source>
        <dbReference type="SAM" id="MobiDB-lite"/>
    </source>
</evidence>